<keyword evidence="7" id="KW-1185">Reference proteome</keyword>
<evidence type="ECO:0000256" key="2">
    <source>
        <dbReference type="ARBA" id="ARBA00022692"/>
    </source>
</evidence>
<evidence type="ECO:0000313" key="7">
    <source>
        <dbReference type="Proteomes" id="UP000063063"/>
    </source>
</evidence>
<dbReference type="VEuPathDB" id="TriTrypDB:LPMP_140970"/>
<dbReference type="VEuPathDB" id="TriTrypDB:LPAL13_140014900"/>
<evidence type="ECO:0000256" key="1">
    <source>
        <dbReference type="ARBA" id="ARBA00004370"/>
    </source>
</evidence>
<proteinExistence type="predicted"/>
<dbReference type="RefSeq" id="XP_010697328.1">
    <property type="nucleotide sequence ID" value="XM_010699026.1"/>
</dbReference>
<dbReference type="Proteomes" id="UP000063063">
    <property type="component" value="Chromosome 14"/>
</dbReference>
<protein>
    <submittedName>
        <fullName evidence="6">Mitochondrial carrier protein, putative</fullName>
    </submittedName>
</protein>
<evidence type="ECO:0000313" key="6">
    <source>
        <dbReference type="EMBL" id="AIN96675.1"/>
    </source>
</evidence>
<keyword evidence="2 5" id="KW-0812">Transmembrane</keyword>
<dbReference type="GeneID" id="22573364"/>
<organism evidence="6 7">
    <name type="scientific">Leishmania panamensis</name>
    <dbReference type="NCBI Taxonomy" id="5679"/>
    <lineage>
        <taxon>Eukaryota</taxon>
        <taxon>Discoba</taxon>
        <taxon>Euglenozoa</taxon>
        <taxon>Kinetoplastea</taxon>
        <taxon>Metakinetoplastina</taxon>
        <taxon>Trypanosomatida</taxon>
        <taxon>Trypanosomatidae</taxon>
        <taxon>Leishmaniinae</taxon>
        <taxon>Leishmania</taxon>
        <taxon>Leishmania guyanensis species complex</taxon>
    </lineage>
</organism>
<evidence type="ECO:0000256" key="3">
    <source>
        <dbReference type="ARBA" id="ARBA00023136"/>
    </source>
</evidence>
<evidence type="ECO:0000256" key="5">
    <source>
        <dbReference type="SAM" id="Phobius"/>
    </source>
</evidence>
<dbReference type="AlphaFoldDB" id="A0A088RLL8"/>
<feature type="transmembrane region" description="Helical" evidence="5">
    <location>
        <begin position="411"/>
        <end position="430"/>
    </location>
</feature>
<dbReference type="eggNOG" id="ENOG502SH8A">
    <property type="taxonomic scope" value="Eukaryota"/>
</dbReference>
<name>A0A088RLL8_LEIPA</name>
<dbReference type="KEGG" id="lpan:LPMP_140970"/>
<feature type="region of interest" description="Disordered" evidence="4">
    <location>
        <begin position="1"/>
        <end position="31"/>
    </location>
</feature>
<comment type="subcellular location">
    <subcellularLocation>
        <location evidence="1">Membrane</location>
    </subcellularLocation>
</comment>
<feature type="transmembrane region" description="Helical" evidence="5">
    <location>
        <begin position="336"/>
        <end position="353"/>
    </location>
</feature>
<accession>A0A088RLL8</accession>
<dbReference type="InterPro" id="IPR023395">
    <property type="entry name" value="MCP_dom_sf"/>
</dbReference>
<reference evidence="6 7" key="1">
    <citation type="journal article" date="2015" name="Sci. Rep.">
        <title>The genome of Leishmania panamensis: insights into genomics of the L. (Viannia) subgenus.</title>
        <authorList>
            <person name="Llanes A."/>
            <person name="Restrepo C.M."/>
            <person name="Vecchio G.D."/>
            <person name="Anguizola F.J."/>
            <person name="Lleonart R."/>
        </authorList>
    </citation>
    <scope>NUCLEOTIDE SEQUENCE [LARGE SCALE GENOMIC DNA]</scope>
    <source>
        <strain evidence="6 7">MHOM/PA/94/PSC-1</strain>
    </source>
</reference>
<dbReference type="SUPFAM" id="SSF103506">
    <property type="entry name" value="Mitochondrial carrier"/>
    <property type="match status" value="1"/>
</dbReference>
<dbReference type="GO" id="GO:0016020">
    <property type="term" value="C:membrane"/>
    <property type="evidence" value="ECO:0007669"/>
    <property type="project" value="UniProtKB-SubCell"/>
</dbReference>
<dbReference type="EMBL" id="CP009383">
    <property type="protein sequence ID" value="AIN96675.1"/>
    <property type="molecule type" value="Genomic_DNA"/>
</dbReference>
<keyword evidence="5" id="KW-1133">Transmembrane helix</keyword>
<keyword evidence="3 5" id="KW-0472">Membrane</keyword>
<dbReference type="OrthoDB" id="265779at2759"/>
<evidence type="ECO:0000256" key="4">
    <source>
        <dbReference type="SAM" id="MobiDB-lite"/>
    </source>
</evidence>
<dbReference type="Gene3D" id="1.50.40.10">
    <property type="entry name" value="Mitochondrial carrier domain"/>
    <property type="match status" value="1"/>
</dbReference>
<gene>
    <name evidence="6" type="ORF">LPMP_140970</name>
</gene>
<sequence>MSAPAFSSHYAHAAGAANSPLRRQRDAEDDLEDEEHRRLTEASINAFLEEENVPASSRITMEDITTALVVLSNSVATASASFVAKVALLRLDCLAAVEGELRTEVAHSSLPKASVTADESPLQRPARMSVFGWLRHIYKEEGSASGFIRGGKAELGFVLATFVEEALLVAALRSLMKRLGPLMLGKSGRAGGAAASWWMRLSLTVAPTLVLSLLSWPLRTVRTTIRVNYMADTTLPVCQPSRQSSQQQEERQQRRPYRYASATEVWKCVLPQMGIRSLLMNGLDVDLANRVLSLGLAWTVVQPASRWMRYATVMNASTAGAASAPSVLLRLRKNRLFAWGLLLAVAGLVNALQRPFVVLRQRMALLPAVDAESVCNDSDAQFQTPTTVRRGCRYATGWDCAVQVWRREGVAGLFAGLPLCLLTSSVVPLLRTFAGYPAIPSFSGAVV</sequence>